<proteinExistence type="predicted"/>
<dbReference type="Proteomes" id="UP000664991">
    <property type="component" value="Unassembled WGS sequence"/>
</dbReference>
<protein>
    <submittedName>
        <fullName evidence="1">Uncharacterized protein</fullName>
    </submittedName>
</protein>
<dbReference type="EMBL" id="JAEMGP010000006">
    <property type="protein sequence ID" value="KAG5207917.1"/>
    <property type="molecule type" value="Genomic_DNA"/>
</dbReference>
<reference evidence="1 2" key="1">
    <citation type="submission" date="2020-12" db="EMBL/GenBank/DDBJ databases">
        <title>De novo assembly of Tibetan sheep genome.</title>
        <authorList>
            <person name="Li X."/>
        </authorList>
    </citation>
    <scope>NUCLEOTIDE SEQUENCE [LARGE SCALE GENOMIC DNA]</scope>
    <source>
        <tissue evidence="1">Heart</tissue>
    </source>
</reference>
<name>A0A836D2B3_SHEEP</name>
<gene>
    <name evidence="1" type="ORF">JEQ12_017681</name>
</gene>
<accession>A0A836D2B3</accession>
<sequence length="69" mass="7330">MGPSQSRDPERLRLQHCCTAQCPGPWLAGLGRVKALQAAGPEGGWPERPLLCVIPAPERQLVALGPFGS</sequence>
<comment type="caution">
    <text evidence="1">The sequence shown here is derived from an EMBL/GenBank/DDBJ whole genome shotgun (WGS) entry which is preliminary data.</text>
</comment>
<dbReference type="AlphaFoldDB" id="A0A836D2B3"/>
<organism evidence="1 2">
    <name type="scientific">Ovis aries</name>
    <name type="common">Sheep</name>
    <dbReference type="NCBI Taxonomy" id="9940"/>
    <lineage>
        <taxon>Eukaryota</taxon>
        <taxon>Metazoa</taxon>
        <taxon>Chordata</taxon>
        <taxon>Craniata</taxon>
        <taxon>Vertebrata</taxon>
        <taxon>Euteleostomi</taxon>
        <taxon>Mammalia</taxon>
        <taxon>Eutheria</taxon>
        <taxon>Laurasiatheria</taxon>
        <taxon>Artiodactyla</taxon>
        <taxon>Ruminantia</taxon>
        <taxon>Pecora</taxon>
        <taxon>Bovidae</taxon>
        <taxon>Caprinae</taxon>
        <taxon>Ovis</taxon>
    </lineage>
</organism>
<evidence type="ECO:0000313" key="1">
    <source>
        <dbReference type="EMBL" id="KAG5207917.1"/>
    </source>
</evidence>
<evidence type="ECO:0000313" key="2">
    <source>
        <dbReference type="Proteomes" id="UP000664991"/>
    </source>
</evidence>